<comment type="caution">
    <text evidence="3">The sequence shown here is derived from an EMBL/GenBank/DDBJ whole genome shotgun (WGS) entry which is preliminary data.</text>
</comment>
<dbReference type="PANTHER" id="PTHR13947">
    <property type="entry name" value="GNAT FAMILY N-ACETYLTRANSFERASE"/>
    <property type="match status" value="1"/>
</dbReference>
<dbReference type="EMBL" id="BJYZ01000003">
    <property type="protein sequence ID" value="GEO36976.1"/>
    <property type="molecule type" value="Genomic_DNA"/>
</dbReference>
<feature type="domain" description="N-acetyltransferase" evidence="2">
    <location>
        <begin position="12"/>
        <end position="173"/>
    </location>
</feature>
<dbReference type="InterPro" id="IPR050769">
    <property type="entry name" value="NAT_camello-type"/>
</dbReference>
<name>A0A512DKH6_9PROT</name>
<dbReference type="InterPro" id="IPR016181">
    <property type="entry name" value="Acyl_CoA_acyltransferase"/>
</dbReference>
<dbReference type="SUPFAM" id="SSF55729">
    <property type="entry name" value="Acyl-CoA N-acyltransferases (Nat)"/>
    <property type="match status" value="1"/>
</dbReference>
<dbReference type="PROSITE" id="PS51186">
    <property type="entry name" value="GNAT"/>
    <property type="match status" value="1"/>
</dbReference>
<dbReference type="Gene3D" id="3.40.630.30">
    <property type="match status" value="1"/>
</dbReference>
<evidence type="ECO:0000313" key="4">
    <source>
        <dbReference type="Proteomes" id="UP000321523"/>
    </source>
</evidence>
<keyword evidence="1" id="KW-0808">Transferase</keyword>
<proteinExistence type="predicted"/>
<accession>A0A512DKH6</accession>
<dbReference type="Proteomes" id="UP000321523">
    <property type="component" value="Unassembled WGS sequence"/>
</dbReference>
<dbReference type="GO" id="GO:0008080">
    <property type="term" value="F:N-acetyltransferase activity"/>
    <property type="evidence" value="ECO:0007669"/>
    <property type="project" value="InterPro"/>
</dbReference>
<organism evidence="3 4">
    <name type="scientific">Skermanella aerolata</name>
    <dbReference type="NCBI Taxonomy" id="393310"/>
    <lineage>
        <taxon>Bacteria</taxon>
        <taxon>Pseudomonadati</taxon>
        <taxon>Pseudomonadota</taxon>
        <taxon>Alphaproteobacteria</taxon>
        <taxon>Rhodospirillales</taxon>
        <taxon>Azospirillaceae</taxon>
        <taxon>Skermanella</taxon>
    </lineage>
</organism>
<gene>
    <name evidence="3" type="ORF">SAE02_11240</name>
</gene>
<dbReference type="InterPro" id="IPR000182">
    <property type="entry name" value="GNAT_dom"/>
</dbReference>
<keyword evidence="4" id="KW-1185">Reference proteome</keyword>
<dbReference type="PANTHER" id="PTHR13947:SF37">
    <property type="entry name" value="LD18367P"/>
    <property type="match status" value="1"/>
</dbReference>
<evidence type="ECO:0000313" key="3">
    <source>
        <dbReference type="EMBL" id="GEO36976.1"/>
    </source>
</evidence>
<evidence type="ECO:0000259" key="2">
    <source>
        <dbReference type="PROSITE" id="PS51186"/>
    </source>
</evidence>
<dbReference type="Pfam" id="PF00583">
    <property type="entry name" value="Acetyltransf_1"/>
    <property type="match status" value="1"/>
</dbReference>
<sequence length="178" mass="20071">MTGSAPTRPARPVVRDGRDDDADQLIALMAAVFAEYPGCVLDVDAEEPDLRAIDKFYRDYGGRFWVAEHPGDGRIVAMVGGRPLNGGPHWELKKLYVDSRCRGAGIGRLMVGLVEQEAVRQGAPVLELWSDTRFLDGHRLYERLGYVRQPGLRELHDLSNSVEFHYLKRLDLKRLETP</sequence>
<dbReference type="CDD" id="cd04301">
    <property type="entry name" value="NAT_SF"/>
    <property type="match status" value="1"/>
</dbReference>
<dbReference type="OrthoDB" id="3389160at2"/>
<protein>
    <recommendedName>
        <fullName evidence="2">N-acetyltransferase domain-containing protein</fullName>
    </recommendedName>
</protein>
<reference evidence="3 4" key="1">
    <citation type="submission" date="2019-07" db="EMBL/GenBank/DDBJ databases">
        <title>Whole genome shotgun sequence of Skermanella aerolata NBRC 106429.</title>
        <authorList>
            <person name="Hosoyama A."/>
            <person name="Uohara A."/>
            <person name="Ohji S."/>
            <person name="Ichikawa N."/>
        </authorList>
    </citation>
    <scope>NUCLEOTIDE SEQUENCE [LARGE SCALE GENOMIC DNA]</scope>
    <source>
        <strain evidence="3 4">NBRC 106429</strain>
    </source>
</reference>
<evidence type="ECO:0000256" key="1">
    <source>
        <dbReference type="ARBA" id="ARBA00022679"/>
    </source>
</evidence>
<dbReference type="AlphaFoldDB" id="A0A512DKH6"/>
<dbReference type="RefSeq" id="WP_044426020.1">
    <property type="nucleotide sequence ID" value="NZ_BJYZ01000003.1"/>
</dbReference>